<sequence length="141" mass="15853">MVGIGQEIMDTFKRSISKFTVSGQEITDTFIRLASKITGTDQEVTGTFIWSSSKFTVSGQEITATFIKLQSECCTGKMYFNGQWTDPMLPVTARNFAKKFFTVCSMRIHSGNPESFPSHLHFECLEEAGKHFRVSFSVLRG</sequence>
<accession>A0A4Y2WH74</accession>
<dbReference type="AlphaFoldDB" id="A0A4Y2WH74"/>
<gene>
    <name evidence="1" type="ORF">AVEN_14930_1</name>
</gene>
<proteinExistence type="predicted"/>
<organism evidence="1 2">
    <name type="scientific">Araneus ventricosus</name>
    <name type="common">Orbweaver spider</name>
    <name type="synonym">Epeira ventricosa</name>
    <dbReference type="NCBI Taxonomy" id="182803"/>
    <lineage>
        <taxon>Eukaryota</taxon>
        <taxon>Metazoa</taxon>
        <taxon>Ecdysozoa</taxon>
        <taxon>Arthropoda</taxon>
        <taxon>Chelicerata</taxon>
        <taxon>Arachnida</taxon>
        <taxon>Araneae</taxon>
        <taxon>Araneomorphae</taxon>
        <taxon>Entelegynae</taxon>
        <taxon>Araneoidea</taxon>
        <taxon>Araneidae</taxon>
        <taxon>Araneus</taxon>
    </lineage>
</organism>
<dbReference type="EMBL" id="BGPR01059811">
    <property type="protein sequence ID" value="GBO35772.1"/>
    <property type="molecule type" value="Genomic_DNA"/>
</dbReference>
<reference evidence="1 2" key="1">
    <citation type="journal article" date="2019" name="Sci. Rep.">
        <title>Orb-weaving spider Araneus ventricosus genome elucidates the spidroin gene catalogue.</title>
        <authorList>
            <person name="Kono N."/>
            <person name="Nakamura H."/>
            <person name="Ohtoshi R."/>
            <person name="Moran D.A.P."/>
            <person name="Shinohara A."/>
            <person name="Yoshida Y."/>
            <person name="Fujiwara M."/>
            <person name="Mori M."/>
            <person name="Tomita M."/>
            <person name="Arakawa K."/>
        </authorList>
    </citation>
    <scope>NUCLEOTIDE SEQUENCE [LARGE SCALE GENOMIC DNA]</scope>
</reference>
<dbReference type="Proteomes" id="UP000499080">
    <property type="component" value="Unassembled WGS sequence"/>
</dbReference>
<name>A0A4Y2WH74_ARAVE</name>
<comment type="caution">
    <text evidence="1">The sequence shown here is derived from an EMBL/GenBank/DDBJ whole genome shotgun (WGS) entry which is preliminary data.</text>
</comment>
<protein>
    <submittedName>
        <fullName evidence="1">Uncharacterized protein</fullName>
    </submittedName>
</protein>
<evidence type="ECO:0000313" key="1">
    <source>
        <dbReference type="EMBL" id="GBO35772.1"/>
    </source>
</evidence>
<evidence type="ECO:0000313" key="2">
    <source>
        <dbReference type="Proteomes" id="UP000499080"/>
    </source>
</evidence>
<keyword evidence="2" id="KW-1185">Reference proteome</keyword>